<proteinExistence type="predicted"/>
<dbReference type="EMBL" id="CAACVG010014381">
    <property type="protein sequence ID" value="VEN63085.1"/>
    <property type="molecule type" value="Genomic_DNA"/>
</dbReference>
<accession>A0A653DU77</accession>
<gene>
    <name evidence="1" type="ORF">CALMAC_LOCUS20014</name>
</gene>
<evidence type="ECO:0000313" key="2">
    <source>
        <dbReference type="Proteomes" id="UP000410492"/>
    </source>
</evidence>
<protein>
    <submittedName>
        <fullName evidence="1">Uncharacterized protein</fullName>
    </submittedName>
</protein>
<sequence length="62" mass="7003">MLLKQTSEVVTLRSSCPYTFAPTQPHNCHQTFCMDSQPPGCFPRITSSLVLHRRCIIKVPVT</sequence>
<dbReference type="AlphaFoldDB" id="A0A653DU77"/>
<organism evidence="1 2">
    <name type="scientific">Callosobruchus maculatus</name>
    <name type="common">Southern cowpea weevil</name>
    <name type="synonym">Pulse bruchid</name>
    <dbReference type="NCBI Taxonomy" id="64391"/>
    <lineage>
        <taxon>Eukaryota</taxon>
        <taxon>Metazoa</taxon>
        <taxon>Ecdysozoa</taxon>
        <taxon>Arthropoda</taxon>
        <taxon>Hexapoda</taxon>
        <taxon>Insecta</taxon>
        <taxon>Pterygota</taxon>
        <taxon>Neoptera</taxon>
        <taxon>Endopterygota</taxon>
        <taxon>Coleoptera</taxon>
        <taxon>Polyphaga</taxon>
        <taxon>Cucujiformia</taxon>
        <taxon>Chrysomeloidea</taxon>
        <taxon>Chrysomelidae</taxon>
        <taxon>Bruchinae</taxon>
        <taxon>Bruchini</taxon>
        <taxon>Callosobruchus</taxon>
    </lineage>
</organism>
<reference evidence="1 2" key="1">
    <citation type="submission" date="2019-01" db="EMBL/GenBank/DDBJ databases">
        <authorList>
            <person name="Sayadi A."/>
        </authorList>
    </citation>
    <scope>NUCLEOTIDE SEQUENCE [LARGE SCALE GENOMIC DNA]</scope>
</reference>
<keyword evidence="2" id="KW-1185">Reference proteome</keyword>
<evidence type="ECO:0000313" key="1">
    <source>
        <dbReference type="EMBL" id="VEN63085.1"/>
    </source>
</evidence>
<name>A0A653DU77_CALMS</name>
<dbReference type="Proteomes" id="UP000410492">
    <property type="component" value="Unassembled WGS sequence"/>
</dbReference>